<dbReference type="SUPFAM" id="SSF51735">
    <property type="entry name" value="NAD(P)-binding Rossmann-fold domains"/>
    <property type="match status" value="1"/>
</dbReference>
<comment type="catalytic activity">
    <reaction evidence="10 11">
        <text>a long-chain fatty acyl-CoA + 2 NADPH + 2 H(+) = a long-chain primary fatty alcohol + 2 NADP(+) + CoA</text>
        <dbReference type="Rhea" id="RHEA:52716"/>
        <dbReference type="ChEBI" id="CHEBI:15378"/>
        <dbReference type="ChEBI" id="CHEBI:57287"/>
        <dbReference type="ChEBI" id="CHEBI:57783"/>
        <dbReference type="ChEBI" id="CHEBI:58349"/>
        <dbReference type="ChEBI" id="CHEBI:77396"/>
        <dbReference type="ChEBI" id="CHEBI:83139"/>
        <dbReference type="EC" id="1.2.1.84"/>
    </reaction>
</comment>
<evidence type="ECO:0000313" key="14">
    <source>
        <dbReference type="EMBL" id="EDV48804.1"/>
    </source>
</evidence>
<dbReference type="CDD" id="cd09071">
    <property type="entry name" value="FAR_C"/>
    <property type="match status" value="1"/>
</dbReference>
<dbReference type="GO" id="GO:0016020">
    <property type="term" value="C:membrane"/>
    <property type="evidence" value="ECO:0007669"/>
    <property type="project" value="UniProtKB-SubCell"/>
</dbReference>
<evidence type="ECO:0000259" key="13">
    <source>
        <dbReference type="Pfam" id="PF07993"/>
    </source>
</evidence>
<reference evidence="14 15" key="2">
    <citation type="journal article" date="2008" name="Bioinformatics">
        <title>Assembly reconciliation.</title>
        <authorList>
            <person name="Zimin A.V."/>
            <person name="Smith D.R."/>
            <person name="Sutton G."/>
            <person name="Yorke J.A."/>
        </authorList>
    </citation>
    <scope>NUCLEOTIDE SEQUENCE [LARGE SCALE GENOMIC DNA]</scope>
    <source>
        <strain evidence="14 15">TSC#14021-0224.01</strain>
    </source>
</reference>
<dbReference type="OMA" id="WYYGLIR"/>
<dbReference type="HOGENOM" id="CLU_024661_0_2_1"/>
<dbReference type="PANTHER" id="PTHR11011">
    <property type="entry name" value="MALE STERILITY PROTEIN 2-RELATED"/>
    <property type="match status" value="1"/>
</dbReference>
<evidence type="ECO:0000256" key="3">
    <source>
        <dbReference type="ARBA" id="ARBA00022516"/>
    </source>
</evidence>
<keyword evidence="7 11" id="KW-0560">Oxidoreductase</keyword>
<dbReference type="GO" id="GO:0035336">
    <property type="term" value="P:long-chain fatty-acyl-CoA metabolic process"/>
    <property type="evidence" value="ECO:0007669"/>
    <property type="project" value="TreeGrafter"/>
</dbReference>
<evidence type="ECO:0000313" key="15">
    <source>
        <dbReference type="Proteomes" id="UP000008711"/>
    </source>
</evidence>
<evidence type="ECO:0000256" key="7">
    <source>
        <dbReference type="ARBA" id="ARBA00023002"/>
    </source>
</evidence>
<dbReference type="GO" id="GO:0102965">
    <property type="term" value="F:alcohol-forming long-chain fatty acyl-CoA reductase activity"/>
    <property type="evidence" value="ECO:0007669"/>
    <property type="project" value="UniProtKB-EC"/>
</dbReference>
<keyword evidence="15" id="KW-1185">Reference proteome</keyword>
<reference evidence="14 15" key="1">
    <citation type="journal article" date="2007" name="Nature">
        <title>Evolution of genes and genomes on the Drosophila phylogeny.</title>
        <authorList>
            <consortium name="Drosophila 12 Genomes Consortium"/>
            <person name="Clark A.G."/>
            <person name="Eisen M.B."/>
            <person name="Smith D.R."/>
            <person name="Bergman C.M."/>
            <person name="Oliver B."/>
            <person name="Markow T.A."/>
            <person name="Kaufman T.C."/>
            <person name="Kellis M."/>
            <person name="Gelbart W."/>
            <person name="Iyer V.N."/>
            <person name="Pollard D.A."/>
            <person name="Sackton T.B."/>
            <person name="Larracuente A.M."/>
            <person name="Singh N.D."/>
            <person name="Abad J.P."/>
            <person name="Abt D.N."/>
            <person name="Adryan B."/>
            <person name="Aguade M."/>
            <person name="Akashi H."/>
            <person name="Anderson W.W."/>
            <person name="Aquadro C.F."/>
            <person name="Ardell D.H."/>
            <person name="Arguello R."/>
            <person name="Artieri C.G."/>
            <person name="Barbash D.A."/>
            <person name="Barker D."/>
            <person name="Barsanti P."/>
            <person name="Batterham P."/>
            <person name="Batzoglou S."/>
            <person name="Begun D."/>
            <person name="Bhutkar A."/>
            <person name="Blanco E."/>
            <person name="Bosak S.A."/>
            <person name="Bradley R.K."/>
            <person name="Brand A.D."/>
            <person name="Brent M.R."/>
            <person name="Brooks A.N."/>
            <person name="Brown R.H."/>
            <person name="Butlin R.K."/>
            <person name="Caggese C."/>
            <person name="Calvi B.R."/>
            <person name="Bernardo de Carvalho A."/>
            <person name="Caspi A."/>
            <person name="Castrezana S."/>
            <person name="Celniker S.E."/>
            <person name="Chang J.L."/>
            <person name="Chapple C."/>
            <person name="Chatterji S."/>
            <person name="Chinwalla A."/>
            <person name="Civetta A."/>
            <person name="Clifton S.W."/>
            <person name="Comeron J.M."/>
            <person name="Costello J.C."/>
            <person name="Coyne J.A."/>
            <person name="Daub J."/>
            <person name="David R.G."/>
            <person name="Delcher A.L."/>
            <person name="Delehaunty K."/>
            <person name="Do C.B."/>
            <person name="Ebling H."/>
            <person name="Edwards K."/>
            <person name="Eickbush T."/>
            <person name="Evans J.D."/>
            <person name="Filipski A."/>
            <person name="Findeiss S."/>
            <person name="Freyhult E."/>
            <person name="Fulton L."/>
            <person name="Fulton R."/>
            <person name="Garcia A.C."/>
            <person name="Gardiner A."/>
            <person name="Garfield D.A."/>
            <person name="Garvin B.E."/>
            <person name="Gibson G."/>
            <person name="Gilbert D."/>
            <person name="Gnerre S."/>
            <person name="Godfrey J."/>
            <person name="Good R."/>
            <person name="Gotea V."/>
            <person name="Gravely B."/>
            <person name="Greenberg A.J."/>
            <person name="Griffiths-Jones S."/>
            <person name="Gross S."/>
            <person name="Guigo R."/>
            <person name="Gustafson E.A."/>
            <person name="Haerty W."/>
            <person name="Hahn M.W."/>
            <person name="Halligan D.L."/>
            <person name="Halpern A.L."/>
            <person name="Halter G.M."/>
            <person name="Han M.V."/>
            <person name="Heger A."/>
            <person name="Hillier L."/>
            <person name="Hinrichs A.S."/>
            <person name="Holmes I."/>
            <person name="Hoskins R.A."/>
            <person name="Hubisz M.J."/>
            <person name="Hultmark D."/>
            <person name="Huntley M.A."/>
            <person name="Jaffe D.B."/>
            <person name="Jagadeeshan S."/>
            <person name="Jeck W.R."/>
            <person name="Johnson J."/>
            <person name="Jones C.D."/>
            <person name="Jordan W.C."/>
            <person name="Karpen G.H."/>
            <person name="Kataoka E."/>
            <person name="Keightley P.D."/>
            <person name="Kheradpour P."/>
            <person name="Kirkness E.F."/>
            <person name="Koerich L.B."/>
            <person name="Kristiansen K."/>
            <person name="Kudrna D."/>
            <person name="Kulathinal R.J."/>
            <person name="Kumar S."/>
            <person name="Kwok R."/>
            <person name="Lander E."/>
            <person name="Langley C.H."/>
            <person name="Lapoint R."/>
            <person name="Lazzaro B.P."/>
            <person name="Lee S.J."/>
            <person name="Levesque L."/>
            <person name="Li R."/>
            <person name="Lin C.F."/>
            <person name="Lin M.F."/>
            <person name="Lindblad-Toh K."/>
            <person name="Llopart A."/>
            <person name="Long M."/>
            <person name="Low L."/>
            <person name="Lozovsky E."/>
            <person name="Lu J."/>
            <person name="Luo M."/>
            <person name="Machado C.A."/>
            <person name="Makalowski W."/>
            <person name="Marzo M."/>
            <person name="Matsuda M."/>
            <person name="Matzkin L."/>
            <person name="McAllister B."/>
            <person name="McBride C.S."/>
            <person name="McKernan B."/>
            <person name="McKernan K."/>
            <person name="Mendez-Lago M."/>
            <person name="Minx P."/>
            <person name="Mollenhauer M.U."/>
            <person name="Montooth K."/>
            <person name="Mount S.M."/>
            <person name="Mu X."/>
            <person name="Myers E."/>
            <person name="Negre B."/>
            <person name="Newfeld S."/>
            <person name="Nielsen R."/>
            <person name="Noor M.A."/>
            <person name="O'Grady P."/>
            <person name="Pachter L."/>
            <person name="Papaceit M."/>
            <person name="Parisi M.J."/>
            <person name="Parisi M."/>
            <person name="Parts L."/>
            <person name="Pedersen J.S."/>
            <person name="Pesole G."/>
            <person name="Phillippy A.M."/>
            <person name="Ponting C.P."/>
            <person name="Pop M."/>
            <person name="Porcelli D."/>
            <person name="Powell J.R."/>
            <person name="Prohaska S."/>
            <person name="Pruitt K."/>
            <person name="Puig M."/>
            <person name="Quesneville H."/>
            <person name="Ram K.R."/>
            <person name="Rand D."/>
            <person name="Rasmussen M.D."/>
            <person name="Reed L.K."/>
            <person name="Reenan R."/>
            <person name="Reily A."/>
            <person name="Remington K.A."/>
            <person name="Rieger T.T."/>
            <person name="Ritchie M.G."/>
            <person name="Robin C."/>
            <person name="Rogers Y.H."/>
            <person name="Rohde C."/>
            <person name="Rozas J."/>
            <person name="Rubenfield M.J."/>
            <person name="Ruiz A."/>
            <person name="Russo S."/>
            <person name="Salzberg S.L."/>
            <person name="Sanchez-Gracia A."/>
            <person name="Saranga D.J."/>
            <person name="Sato H."/>
            <person name="Schaeffer S.W."/>
            <person name="Schatz M.C."/>
            <person name="Schlenke T."/>
            <person name="Schwartz R."/>
            <person name="Segarra C."/>
            <person name="Singh R.S."/>
            <person name="Sirot L."/>
            <person name="Sirota M."/>
            <person name="Sisneros N.B."/>
            <person name="Smith C.D."/>
            <person name="Smith T.F."/>
            <person name="Spieth J."/>
            <person name="Stage D.E."/>
            <person name="Stark A."/>
            <person name="Stephan W."/>
            <person name="Strausberg R.L."/>
            <person name="Strempel S."/>
            <person name="Sturgill D."/>
            <person name="Sutton G."/>
            <person name="Sutton G.G."/>
            <person name="Tao W."/>
            <person name="Teichmann S."/>
            <person name="Tobari Y.N."/>
            <person name="Tomimura Y."/>
            <person name="Tsolas J.M."/>
            <person name="Valente V.L."/>
            <person name="Venter E."/>
            <person name="Venter J.C."/>
            <person name="Vicario S."/>
            <person name="Vieira F.G."/>
            <person name="Vilella A.J."/>
            <person name="Villasante A."/>
            <person name="Walenz B."/>
            <person name="Wang J."/>
            <person name="Wasserman M."/>
            <person name="Watts T."/>
            <person name="Wilson D."/>
            <person name="Wilson R.K."/>
            <person name="Wing R.A."/>
            <person name="Wolfner M.F."/>
            <person name="Wong A."/>
            <person name="Wong G.K."/>
            <person name="Wu C.I."/>
            <person name="Wu G."/>
            <person name="Yamamoto D."/>
            <person name="Yang H.P."/>
            <person name="Yang S.P."/>
            <person name="Yorke J.A."/>
            <person name="Yoshida K."/>
            <person name="Zdobnov E."/>
            <person name="Zhang P."/>
            <person name="Zhang Y."/>
            <person name="Zimin A.V."/>
            <person name="Baldwin J."/>
            <person name="Abdouelleil A."/>
            <person name="Abdulkadir J."/>
            <person name="Abebe A."/>
            <person name="Abera B."/>
            <person name="Abreu J."/>
            <person name="Acer S.C."/>
            <person name="Aftuck L."/>
            <person name="Alexander A."/>
            <person name="An P."/>
            <person name="Anderson E."/>
            <person name="Anderson S."/>
            <person name="Arachi H."/>
            <person name="Azer M."/>
            <person name="Bachantsang P."/>
            <person name="Barry A."/>
            <person name="Bayul T."/>
            <person name="Berlin A."/>
            <person name="Bessette D."/>
            <person name="Bloom T."/>
            <person name="Blye J."/>
            <person name="Boguslavskiy L."/>
            <person name="Bonnet C."/>
            <person name="Boukhgalter B."/>
            <person name="Bourzgui I."/>
            <person name="Brown A."/>
            <person name="Cahill P."/>
            <person name="Channer S."/>
            <person name="Cheshatsang Y."/>
            <person name="Chuda L."/>
            <person name="Citroen M."/>
            <person name="Collymore A."/>
            <person name="Cooke P."/>
            <person name="Costello M."/>
            <person name="D'Aco K."/>
            <person name="Daza R."/>
            <person name="De Haan G."/>
            <person name="DeGray S."/>
            <person name="DeMaso C."/>
            <person name="Dhargay N."/>
            <person name="Dooley K."/>
            <person name="Dooley E."/>
            <person name="Doricent M."/>
            <person name="Dorje P."/>
            <person name="Dorjee K."/>
            <person name="Dupes A."/>
            <person name="Elong R."/>
            <person name="Falk J."/>
            <person name="Farina A."/>
            <person name="Faro S."/>
            <person name="Ferguson D."/>
            <person name="Fisher S."/>
            <person name="Foley C.D."/>
            <person name="Franke A."/>
            <person name="Friedrich D."/>
            <person name="Gadbois L."/>
            <person name="Gearin G."/>
            <person name="Gearin C.R."/>
            <person name="Giannoukos G."/>
            <person name="Goode T."/>
            <person name="Graham J."/>
            <person name="Grandbois E."/>
            <person name="Grewal S."/>
            <person name="Gyaltsen K."/>
            <person name="Hafez N."/>
            <person name="Hagos B."/>
            <person name="Hall J."/>
            <person name="Henson C."/>
            <person name="Hollinger A."/>
            <person name="Honan T."/>
            <person name="Huard M.D."/>
            <person name="Hughes L."/>
            <person name="Hurhula B."/>
            <person name="Husby M.E."/>
            <person name="Kamat A."/>
            <person name="Kanga B."/>
            <person name="Kashin S."/>
            <person name="Khazanovich D."/>
            <person name="Kisner P."/>
            <person name="Lance K."/>
            <person name="Lara M."/>
            <person name="Lee W."/>
            <person name="Lennon N."/>
            <person name="Letendre F."/>
            <person name="LeVine R."/>
            <person name="Lipovsky A."/>
            <person name="Liu X."/>
            <person name="Liu J."/>
            <person name="Liu S."/>
            <person name="Lokyitsang T."/>
            <person name="Lokyitsang Y."/>
            <person name="Lubonja R."/>
            <person name="Lui A."/>
            <person name="MacDonald P."/>
            <person name="Magnisalis V."/>
            <person name="Maru K."/>
            <person name="Matthews C."/>
            <person name="McCusker W."/>
            <person name="McDonough S."/>
            <person name="Mehta T."/>
            <person name="Meldrim J."/>
            <person name="Meneus L."/>
            <person name="Mihai O."/>
            <person name="Mihalev A."/>
            <person name="Mihova T."/>
            <person name="Mittelman R."/>
            <person name="Mlenga V."/>
            <person name="Montmayeur A."/>
            <person name="Mulrain L."/>
            <person name="Navidi A."/>
            <person name="Naylor J."/>
            <person name="Negash T."/>
            <person name="Nguyen T."/>
            <person name="Nguyen N."/>
            <person name="Nicol R."/>
            <person name="Norbu C."/>
            <person name="Norbu N."/>
            <person name="Novod N."/>
            <person name="O'Neill B."/>
            <person name="Osman S."/>
            <person name="Markiewicz E."/>
            <person name="Oyono O.L."/>
            <person name="Patti C."/>
            <person name="Phunkhang P."/>
            <person name="Pierre F."/>
            <person name="Priest M."/>
            <person name="Raghuraman S."/>
            <person name="Rege F."/>
            <person name="Reyes R."/>
            <person name="Rise C."/>
            <person name="Rogov P."/>
            <person name="Ross K."/>
            <person name="Ryan E."/>
            <person name="Settipalli S."/>
            <person name="Shea T."/>
            <person name="Sherpa N."/>
            <person name="Shi L."/>
            <person name="Shih D."/>
            <person name="Sparrow T."/>
            <person name="Spaulding J."/>
            <person name="Stalker J."/>
            <person name="Stange-Thomann N."/>
            <person name="Stavropoulos S."/>
            <person name="Stone C."/>
            <person name="Strader C."/>
            <person name="Tesfaye S."/>
            <person name="Thomson T."/>
            <person name="Thoulutsang Y."/>
            <person name="Thoulutsang D."/>
            <person name="Topham K."/>
            <person name="Topping I."/>
            <person name="Tsamla T."/>
            <person name="Vassiliev H."/>
            <person name="Vo A."/>
            <person name="Wangchuk T."/>
            <person name="Wangdi T."/>
            <person name="Weiand M."/>
            <person name="Wilkinson J."/>
            <person name="Wilson A."/>
            <person name="Yadav S."/>
            <person name="Young G."/>
            <person name="Yu Q."/>
            <person name="Zembek L."/>
            <person name="Zhong D."/>
            <person name="Zimmer A."/>
            <person name="Zwirko Z."/>
            <person name="Jaffe D.B."/>
            <person name="Alvarez P."/>
            <person name="Brockman W."/>
            <person name="Butler J."/>
            <person name="Chin C."/>
            <person name="Gnerre S."/>
            <person name="Grabherr M."/>
            <person name="Kleber M."/>
            <person name="Mauceli E."/>
            <person name="MacCallum I."/>
        </authorList>
    </citation>
    <scope>NUCLEOTIDE SEQUENCE [LARGE SCALE GENOMIC DNA]</scope>
    <source>
        <strain evidence="14 15">TSC#14021-0224.01</strain>
    </source>
</reference>
<evidence type="ECO:0000256" key="2">
    <source>
        <dbReference type="ARBA" id="ARBA00005928"/>
    </source>
</evidence>
<dbReference type="Gene3D" id="3.40.50.720">
    <property type="entry name" value="NAD(P)-binding Rossmann-like Domain"/>
    <property type="match status" value="1"/>
</dbReference>
<sequence>MDSEIQGFFKNKTVFLTGGTGFLGKVITEKLLRTTEVTRIYTLIRAKREVPIQDRITAWAKDPVFEVLLRAKPDAMQRICPIAGDCLDPDLGISQSDRRILTAEVQVVIHGAATVRFNEALHLSLVINVRATRLMLQLAKQMTQLVSYVHVSTAYSNCVVHDIAERFYPEHLNCSSDKILAVGELVSNQLLDAMEPSLVGSFPNTYTYTKALAEDVILREAGNLPLCIFRPAIIMSTYKEPLVGWIDNLFGPMALCFGAARGIMRITTVDPNAKISLVPADFCVNVALASAWKTAEKSVLNGKVKEPPIYAFAPSENNLLTYGRFIKSSLMYRDIIPLTKMLWYPFVLCISSTSLFQIAAFFLHTLPGYFFDMLLRLKGRKPILVDLYRKIHKNIAVLGPFSSTTWNFDMTNTQELRESMSKQDRNLYDFDMAQLDWADYFKSAMYGMRLYIGNEKLTAESIAKGLKLRMRLKVLHYAFASSLVSAAAYALWSLAKLVV</sequence>
<proteinExistence type="inferred from homology"/>
<evidence type="ECO:0000256" key="6">
    <source>
        <dbReference type="ARBA" id="ARBA00022989"/>
    </source>
</evidence>
<feature type="domain" description="Thioester reductase (TE)" evidence="13">
    <location>
        <begin position="16"/>
        <end position="286"/>
    </location>
</feature>
<feature type="transmembrane region" description="Helical" evidence="11">
    <location>
        <begin position="474"/>
        <end position="495"/>
    </location>
</feature>
<organism evidence="14 15">
    <name type="scientific">Drosophila erecta</name>
    <name type="common">Fruit fly</name>
    <dbReference type="NCBI Taxonomy" id="7220"/>
    <lineage>
        <taxon>Eukaryota</taxon>
        <taxon>Metazoa</taxon>
        <taxon>Ecdysozoa</taxon>
        <taxon>Arthropoda</taxon>
        <taxon>Hexapoda</taxon>
        <taxon>Insecta</taxon>
        <taxon>Pterygota</taxon>
        <taxon>Neoptera</taxon>
        <taxon>Endopterygota</taxon>
        <taxon>Diptera</taxon>
        <taxon>Brachycera</taxon>
        <taxon>Muscomorpha</taxon>
        <taxon>Ephydroidea</taxon>
        <taxon>Drosophilidae</taxon>
        <taxon>Drosophila</taxon>
        <taxon>Sophophora</taxon>
    </lineage>
</organism>
<dbReference type="OrthoDB" id="429813at2759"/>
<evidence type="ECO:0000256" key="4">
    <source>
        <dbReference type="ARBA" id="ARBA00022692"/>
    </source>
</evidence>
<evidence type="ECO:0000256" key="11">
    <source>
        <dbReference type="RuleBase" id="RU363097"/>
    </source>
</evidence>
<keyword evidence="3 11" id="KW-0444">Lipid biosynthesis</keyword>
<feature type="transmembrane region" description="Helical" evidence="11">
    <location>
        <begin position="342"/>
        <end position="371"/>
    </location>
</feature>
<keyword evidence="8 11" id="KW-0443">Lipid metabolism</keyword>
<keyword evidence="9 11" id="KW-0472">Membrane</keyword>
<evidence type="ECO:0000256" key="9">
    <source>
        <dbReference type="ARBA" id="ARBA00023136"/>
    </source>
</evidence>
<evidence type="ECO:0000259" key="12">
    <source>
        <dbReference type="Pfam" id="PF03015"/>
    </source>
</evidence>
<dbReference type="PhylomeDB" id="B3NZD2"/>
<dbReference type="eggNOG" id="KOG1221">
    <property type="taxonomic scope" value="Eukaryota"/>
</dbReference>
<dbReference type="KEGG" id="der:6552532"/>
<keyword evidence="6 11" id="KW-1133">Transmembrane helix</keyword>
<dbReference type="InterPro" id="IPR026055">
    <property type="entry name" value="FAR"/>
</dbReference>
<dbReference type="GO" id="GO:0080019">
    <property type="term" value="F:alcohol-forming very long-chain fatty acyl-CoA reductase activity"/>
    <property type="evidence" value="ECO:0007669"/>
    <property type="project" value="InterPro"/>
</dbReference>
<keyword evidence="4 11" id="KW-0812">Transmembrane</keyword>
<evidence type="ECO:0000256" key="8">
    <source>
        <dbReference type="ARBA" id="ARBA00023098"/>
    </source>
</evidence>
<keyword evidence="5 11" id="KW-0521">NADP</keyword>
<dbReference type="EMBL" id="CH954181">
    <property type="protein sequence ID" value="EDV48804.1"/>
    <property type="molecule type" value="Genomic_DNA"/>
</dbReference>
<evidence type="ECO:0000256" key="5">
    <source>
        <dbReference type="ARBA" id="ARBA00022857"/>
    </source>
</evidence>
<dbReference type="AlphaFoldDB" id="B3NZD2"/>
<dbReference type="Pfam" id="PF03015">
    <property type="entry name" value="Sterile"/>
    <property type="match status" value="1"/>
</dbReference>
<feature type="domain" description="Fatty acyl-CoA reductase C-terminal" evidence="12">
    <location>
        <begin position="363"/>
        <end position="455"/>
    </location>
</feature>
<dbReference type="InterPro" id="IPR013120">
    <property type="entry name" value="FAR_NAD-bd"/>
</dbReference>
<dbReference type="InterPro" id="IPR036291">
    <property type="entry name" value="NAD(P)-bd_dom_sf"/>
</dbReference>
<dbReference type="FunFam" id="3.40.50.720:FF:000143">
    <property type="entry name" value="Fatty acyl-CoA reductase"/>
    <property type="match status" value="1"/>
</dbReference>
<dbReference type="Proteomes" id="UP000008711">
    <property type="component" value="Unassembled WGS sequence"/>
</dbReference>
<dbReference type="CDD" id="cd05236">
    <property type="entry name" value="FAR-N_SDR_e"/>
    <property type="match status" value="1"/>
</dbReference>
<comment type="similarity">
    <text evidence="2 11">Belongs to the fatty acyl-CoA reductase family.</text>
</comment>
<evidence type="ECO:0000256" key="10">
    <source>
        <dbReference type="ARBA" id="ARBA00052530"/>
    </source>
</evidence>
<protein>
    <recommendedName>
        <fullName evidence="11">Fatty acyl-CoA reductase</fullName>
        <ecNumber evidence="11">1.2.1.84</ecNumber>
    </recommendedName>
</protein>
<name>B3NZD2_DROER</name>
<accession>B3NZD2</accession>
<dbReference type="InterPro" id="IPR033640">
    <property type="entry name" value="FAR_C"/>
</dbReference>
<dbReference type="Pfam" id="PF07993">
    <property type="entry name" value="NAD_binding_4"/>
    <property type="match status" value="1"/>
</dbReference>
<dbReference type="EC" id="1.2.1.84" evidence="11"/>
<dbReference type="GO" id="GO:0005777">
    <property type="term" value="C:peroxisome"/>
    <property type="evidence" value="ECO:0007669"/>
    <property type="project" value="TreeGrafter"/>
</dbReference>
<evidence type="ECO:0000256" key="1">
    <source>
        <dbReference type="ARBA" id="ARBA00004141"/>
    </source>
</evidence>
<gene>
    <name evidence="14" type="primary">Dere\GG21731</name>
    <name evidence="14" type="ORF">Dere_GG21731</name>
</gene>
<comment type="function">
    <text evidence="11">Catalyzes the reduction of fatty acyl-CoA to fatty alcohols.</text>
</comment>
<dbReference type="PANTHER" id="PTHR11011:SF60">
    <property type="entry name" value="FATTY ACYL-COA REDUCTASE-RELATED"/>
    <property type="match status" value="1"/>
</dbReference>
<comment type="subcellular location">
    <subcellularLocation>
        <location evidence="1">Membrane</location>
        <topology evidence="1">Multi-pass membrane protein</topology>
    </subcellularLocation>
</comment>